<dbReference type="GO" id="GO:0003964">
    <property type="term" value="F:RNA-directed DNA polymerase activity"/>
    <property type="evidence" value="ECO:0007669"/>
    <property type="project" value="UniProtKB-KW"/>
</dbReference>
<protein>
    <submittedName>
        <fullName evidence="18">Ty3/gypsy retrotransposon protein</fullName>
    </submittedName>
</protein>
<dbReference type="EMBL" id="JAAIUW010000007">
    <property type="protein sequence ID" value="KAF7824325.1"/>
    <property type="molecule type" value="Genomic_DNA"/>
</dbReference>
<dbReference type="GO" id="GO:0046872">
    <property type="term" value="F:metal ion binding"/>
    <property type="evidence" value="ECO:0007669"/>
    <property type="project" value="UniProtKB-KW"/>
</dbReference>
<dbReference type="Pfam" id="PF17921">
    <property type="entry name" value="Integrase_H2C2"/>
    <property type="match status" value="1"/>
</dbReference>
<keyword evidence="12" id="KW-0239">DNA-directed DNA polymerase</keyword>
<keyword evidence="9" id="KW-0460">Magnesium</keyword>
<evidence type="ECO:0000313" key="19">
    <source>
        <dbReference type="Proteomes" id="UP000634136"/>
    </source>
</evidence>
<keyword evidence="13" id="KW-0238">DNA-binding</keyword>
<keyword evidence="3" id="KW-0548">Nucleotidyltransferase</keyword>
<name>A0A834TM19_9FABA</name>
<dbReference type="Pfam" id="PF24626">
    <property type="entry name" value="SH3_Tf2-1"/>
    <property type="match status" value="1"/>
</dbReference>
<dbReference type="SUPFAM" id="SSF56672">
    <property type="entry name" value="DNA/RNA polymerases"/>
    <property type="match status" value="1"/>
</dbReference>
<evidence type="ECO:0000256" key="11">
    <source>
        <dbReference type="ARBA" id="ARBA00022918"/>
    </source>
</evidence>
<dbReference type="AlphaFoldDB" id="A0A834TM19"/>
<dbReference type="Gene3D" id="1.10.340.70">
    <property type="match status" value="1"/>
</dbReference>
<keyword evidence="8" id="KW-0378">Hydrolase</keyword>
<dbReference type="GO" id="GO:0006508">
    <property type="term" value="P:proteolysis"/>
    <property type="evidence" value="ECO:0007669"/>
    <property type="project" value="UniProtKB-KW"/>
</dbReference>
<feature type="domain" description="Reverse transcriptase RNase H-like" evidence="15">
    <location>
        <begin position="5"/>
        <end position="65"/>
    </location>
</feature>
<keyword evidence="2" id="KW-0808">Transferase</keyword>
<reference evidence="18" key="1">
    <citation type="submission" date="2020-09" db="EMBL/GenBank/DDBJ databases">
        <title>Genome-Enabled Discovery of Anthraquinone Biosynthesis in Senna tora.</title>
        <authorList>
            <person name="Kang S.-H."/>
            <person name="Pandey R.P."/>
            <person name="Lee C.-M."/>
            <person name="Sim J.-S."/>
            <person name="Jeong J.-T."/>
            <person name="Choi B.-S."/>
            <person name="Jung M."/>
            <person name="Ginzburg D."/>
            <person name="Zhao K."/>
            <person name="Won S.Y."/>
            <person name="Oh T.-J."/>
            <person name="Yu Y."/>
            <person name="Kim N.-H."/>
            <person name="Lee O.R."/>
            <person name="Lee T.-H."/>
            <person name="Bashyal P."/>
            <person name="Kim T.-S."/>
            <person name="Lee W.-H."/>
            <person name="Kawkins C."/>
            <person name="Kim C.-K."/>
            <person name="Kim J.S."/>
            <person name="Ahn B.O."/>
            <person name="Rhee S.Y."/>
            <person name="Sohng J.K."/>
        </authorList>
    </citation>
    <scope>NUCLEOTIDE SEQUENCE</scope>
    <source>
        <tissue evidence="18">Leaf</tissue>
    </source>
</reference>
<dbReference type="Proteomes" id="UP000634136">
    <property type="component" value="Unassembled WGS sequence"/>
</dbReference>
<keyword evidence="19" id="KW-1185">Reference proteome</keyword>
<keyword evidence="1" id="KW-0645">Protease</keyword>
<dbReference type="InterPro" id="IPR050951">
    <property type="entry name" value="Retrovirus_Pol_polyprotein"/>
</dbReference>
<gene>
    <name evidence="18" type="ORF">G2W53_022469</name>
</gene>
<evidence type="ECO:0000259" key="16">
    <source>
        <dbReference type="Pfam" id="PF17921"/>
    </source>
</evidence>
<keyword evidence="11" id="KW-0695">RNA-directed DNA polymerase</keyword>
<dbReference type="OrthoDB" id="5554229at2759"/>
<dbReference type="GO" id="GO:0003677">
    <property type="term" value="F:DNA binding"/>
    <property type="evidence" value="ECO:0007669"/>
    <property type="project" value="UniProtKB-KW"/>
</dbReference>
<keyword evidence="5" id="KW-0479">Metal-binding</keyword>
<evidence type="ECO:0000256" key="13">
    <source>
        <dbReference type="ARBA" id="ARBA00023125"/>
    </source>
</evidence>
<keyword evidence="14" id="KW-0233">DNA recombination</keyword>
<dbReference type="GO" id="GO:0004519">
    <property type="term" value="F:endonuclease activity"/>
    <property type="evidence" value="ECO:0007669"/>
    <property type="project" value="UniProtKB-KW"/>
</dbReference>
<evidence type="ECO:0000256" key="9">
    <source>
        <dbReference type="ARBA" id="ARBA00022842"/>
    </source>
</evidence>
<evidence type="ECO:0000256" key="5">
    <source>
        <dbReference type="ARBA" id="ARBA00022723"/>
    </source>
</evidence>
<feature type="domain" description="Integrase zinc-binding" evidence="16">
    <location>
        <begin position="152"/>
        <end position="203"/>
    </location>
</feature>
<dbReference type="GO" id="GO:0006310">
    <property type="term" value="P:DNA recombination"/>
    <property type="evidence" value="ECO:0007669"/>
    <property type="project" value="UniProtKB-KW"/>
</dbReference>
<keyword evidence="6" id="KW-0064">Aspartyl protease</keyword>
<evidence type="ECO:0000259" key="15">
    <source>
        <dbReference type="Pfam" id="PF17917"/>
    </source>
</evidence>
<evidence type="ECO:0000313" key="18">
    <source>
        <dbReference type="EMBL" id="KAF7824325.1"/>
    </source>
</evidence>
<dbReference type="InterPro" id="IPR041588">
    <property type="entry name" value="Integrase_H2C2"/>
</dbReference>
<keyword evidence="7" id="KW-0255">Endonuclease</keyword>
<dbReference type="GO" id="GO:0003887">
    <property type="term" value="F:DNA-directed DNA polymerase activity"/>
    <property type="evidence" value="ECO:0007669"/>
    <property type="project" value="UniProtKB-KW"/>
</dbReference>
<dbReference type="InterPro" id="IPR056924">
    <property type="entry name" value="SH3_Tf2-1"/>
</dbReference>
<evidence type="ECO:0000256" key="3">
    <source>
        <dbReference type="ARBA" id="ARBA00022695"/>
    </source>
</evidence>
<dbReference type="GO" id="GO:0015074">
    <property type="term" value="P:DNA integration"/>
    <property type="evidence" value="ECO:0007669"/>
    <property type="project" value="UniProtKB-KW"/>
</dbReference>
<organism evidence="18 19">
    <name type="scientific">Senna tora</name>
    <dbReference type="NCBI Taxonomy" id="362788"/>
    <lineage>
        <taxon>Eukaryota</taxon>
        <taxon>Viridiplantae</taxon>
        <taxon>Streptophyta</taxon>
        <taxon>Embryophyta</taxon>
        <taxon>Tracheophyta</taxon>
        <taxon>Spermatophyta</taxon>
        <taxon>Magnoliopsida</taxon>
        <taxon>eudicotyledons</taxon>
        <taxon>Gunneridae</taxon>
        <taxon>Pentapetalae</taxon>
        <taxon>rosids</taxon>
        <taxon>fabids</taxon>
        <taxon>Fabales</taxon>
        <taxon>Fabaceae</taxon>
        <taxon>Caesalpinioideae</taxon>
        <taxon>Cassia clade</taxon>
        <taxon>Senna</taxon>
    </lineage>
</organism>
<accession>A0A834TM19</accession>
<dbReference type="PANTHER" id="PTHR37984">
    <property type="entry name" value="PROTEIN CBG26694"/>
    <property type="match status" value="1"/>
</dbReference>
<evidence type="ECO:0000256" key="6">
    <source>
        <dbReference type="ARBA" id="ARBA00022750"/>
    </source>
</evidence>
<evidence type="ECO:0000256" key="4">
    <source>
        <dbReference type="ARBA" id="ARBA00022722"/>
    </source>
</evidence>
<proteinExistence type="predicted"/>
<evidence type="ECO:0000256" key="7">
    <source>
        <dbReference type="ARBA" id="ARBA00022759"/>
    </source>
</evidence>
<evidence type="ECO:0000256" key="1">
    <source>
        <dbReference type="ARBA" id="ARBA00022670"/>
    </source>
</evidence>
<dbReference type="GO" id="GO:0004190">
    <property type="term" value="F:aspartic-type endopeptidase activity"/>
    <property type="evidence" value="ECO:0007669"/>
    <property type="project" value="UniProtKB-KW"/>
</dbReference>
<evidence type="ECO:0000256" key="14">
    <source>
        <dbReference type="ARBA" id="ARBA00023172"/>
    </source>
</evidence>
<evidence type="ECO:0000256" key="2">
    <source>
        <dbReference type="ARBA" id="ARBA00022679"/>
    </source>
</evidence>
<evidence type="ECO:0000256" key="8">
    <source>
        <dbReference type="ARBA" id="ARBA00022801"/>
    </source>
</evidence>
<feature type="domain" description="Tf2-1-like SH3-like" evidence="17">
    <location>
        <begin position="204"/>
        <end position="255"/>
    </location>
</feature>
<dbReference type="PANTHER" id="PTHR37984:SF5">
    <property type="entry name" value="PROTEIN NYNRIN-LIKE"/>
    <property type="match status" value="1"/>
</dbReference>
<dbReference type="InterPro" id="IPR043502">
    <property type="entry name" value="DNA/RNA_pol_sf"/>
</dbReference>
<dbReference type="Pfam" id="PF17917">
    <property type="entry name" value="RT_RNaseH"/>
    <property type="match status" value="1"/>
</dbReference>
<dbReference type="InterPro" id="IPR041373">
    <property type="entry name" value="RT_RNaseH"/>
</dbReference>
<keyword evidence="4" id="KW-0540">Nuclease</keyword>
<dbReference type="CDD" id="cd09274">
    <property type="entry name" value="RNase_HI_RT_Ty3"/>
    <property type="match status" value="1"/>
</dbReference>
<comment type="caution">
    <text evidence="18">The sequence shown here is derived from an EMBL/GenBank/DDBJ whole genome shotgun (WGS) entry which is preliminary data.</text>
</comment>
<evidence type="ECO:0000256" key="12">
    <source>
        <dbReference type="ARBA" id="ARBA00022932"/>
    </source>
</evidence>
<evidence type="ECO:0000256" key="10">
    <source>
        <dbReference type="ARBA" id="ARBA00022908"/>
    </source>
</evidence>
<keyword evidence="10" id="KW-0229">DNA integration</keyword>
<evidence type="ECO:0000259" key="17">
    <source>
        <dbReference type="Pfam" id="PF24626"/>
    </source>
</evidence>
<sequence length="476" mass="54620">MSTRMQNRSAYAREMFAITEAVAKFRHYLIGQFFTIRTDQKSLRHLTDQTLQTPEQEEWLPKLLGFQFTIEYKPGKLSTVADALSRSCYMACSGPVFSIMDDVRNAVQNDSVLARVISQCIDGTITDHHYAWKDGVLYYRNRIVVPQDAIDLKHVILYEYHASPLGGHAGQLRTHARIAAVFYWPQMRRDVQCFVQLCHPYGQHSIHLRRNQKLGLRFFDPFPVVERIGEVAYRLQLPSHARIHDVFHVSQLKPCIGPAATTHVPLPLLTTEHGPVISPTTILQHRQILVGNQWETQLLVAWDDDSPPTWESLTEFQQNYPAFDLEDKVNFNGGGNVMLTDSEQTKVEGPSREQQMSTSDGGPFEKAMRRSIRMKKPTWKCSGKDLYWNFPHPLKIRSTTKKTSSSWGIEQVNLTFCKPMCSHEARVIENRGSTSGSNLPRNTTDTLFYGTQIIRLFSSQSREEHNLVESREEKRL</sequence>